<dbReference type="EnsemblMetazoa" id="XM_044458055.1">
    <property type="protein sequence ID" value="XP_044313990.1"/>
    <property type="gene ID" value="LOC108039680"/>
</dbReference>
<sequence>MKTKRQGGMQRARVNAKNKSKNAEIVEKITMALLLVHLRRLILLLTVVYLSGAVFRRLLTERHHAHILQANGYMGFGRLRGGGGSKEPYHFQWWAYIYTCYAYAVLINYVSTRRMINLIEFFLH</sequence>
<evidence type="ECO:0000256" key="1">
    <source>
        <dbReference type="SAM" id="Phobius"/>
    </source>
</evidence>
<protein>
    <submittedName>
        <fullName evidence="2">Uncharacterized protein</fullName>
    </submittedName>
</protein>
<keyword evidence="1" id="KW-0812">Transmembrane</keyword>
<reference evidence="2" key="2">
    <citation type="submission" date="2025-05" db="UniProtKB">
        <authorList>
            <consortium name="EnsemblMetazoa"/>
        </authorList>
    </citation>
    <scope>IDENTIFICATION</scope>
</reference>
<reference evidence="3" key="1">
    <citation type="journal article" date="2021" name="Elife">
        <title>Highly contiguous assemblies of 101 drosophilid genomes.</title>
        <authorList>
            <person name="Kim B.Y."/>
            <person name="Wang J.R."/>
            <person name="Miller D.E."/>
            <person name="Barmina O."/>
            <person name="Delaney E."/>
            <person name="Thompson A."/>
            <person name="Comeault A.A."/>
            <person name="Peede D."/>
            <person name="D'Agostino E.R."/>
            <person name="Pelaez J."/>
            <person name="Aguilar J.M."/>
            <person name="Haji D."/>
            <person name="Matsunaga T."/>
            <person name="Armstrong E.E."/>
            <person name="Zych M."/>
            <person name="Ogawa Y."/>
            <person name="Stamenkovic-Radak M."/>
            <person name="Jelic M."/>
            <person name="Veselinovic M.S."/>
            <person name="Tanaskovic M."/>
            <person name="Eric P."/>
            <person name="Gao J.J."/>
            <person name="Katoh T.K."/>
            <person name="Toda M.J."/>
            <person name="Watabe H."/>
            <person name="Watada M."/>
            <person name="Davis J.S."/>
            <person name="Moyle L.C."/>
            <person name="Manoli G."/>
            <person name="Bertolini E."/>
            <person name="Kostal V."/>
            <person name="Hawley R.S."/>
            <person name="Takahashi A."/>
            <person name="Jones C.D."/>
            <person name="Price D.K."/>
            <person name="Whiteman N."/>
            <person name="Kopp A."/>
            <person name="Matute D.R."/>
            <person name="Petrov D.A."/>
        </authorList>
    </citation>
    <scope>NUCLEOTIDE SEQUENCE [LARGE SCALE GENOMIC DNA]</scope>
</reference>
<dbReference type="Proteomes" id="UP001652680">
    <property type="component" value="Unassembled WGS sequence"/>
</dbReference>
<evidence type="ECO:0000313" key="3">
    <source>
        <dbReference type="Proteomes" id="UP001652680"/>
    </source>
</evidence>
<feature type="transmembrane region" description="Helical" evidence="1">
    <location>
        <begin position="41"/>
        <end position="59"/>
    </location>
</feature>
<organism evidence="2 3">
    <name type="scientific">Drosophila rhopaloa</name>
    <name type="common">Fruit fly</name>
    <dbReference type="NCBI Taxonomy" id="1041015"/>
    <lineage>
        <taxon>Eukaryota</taxon>
        <taxon>Metazoa</taxon>
        <taxon>Ecdysozoa</taxon>
        <taxon>Arthropoda</taxon>
        <taxon>Hexapoda</taxon>
        <taxon>Insecta</taxon>
        <taxon>Pterygota</taxon>
        <taxon>Neoptera</taxon>
        <taxon>Endopterygota</taxon>
        <taxon>Diptera</taxon>
        <taxon>Brachycera</taxon>
        <taxon>Muscomorpha</taxon>
        <taxon>Ephydroidea</taxon>
        <taxon>Drosophilidae</taxon>
        <taxon>Drosophila</taxon>
        <taxon>Sophophora</taxon>
    </lineage>
</organism>
<evidence type="ECO:0000313" key="2">
    <source>
        <dbReference type="EnsemblMetazoa" id="XP_044313990.1"/>
    </source>
</evidence>
<name>A0ABM5J586_DRORH</name>
<gene>
    <name evidence="2" type="primary">108039680</name>
</gene>
<keyword evidence="3" id="KW-1185">Reference proteome</keyword>
<accession>A0ABM5J586</accession>
<keyword evidence="1" id="KW-0472">Membrane</keyword>
<keyword evidence="1" id="KW-1133">Transmembrane helix</keyword>
<feature type="transmembrane region" description="Helical" evidence="1">
    <location>
        <begin position="93"/>
        <end position="111"/>
    </location>
</feature>
<proteinExistence type="predicted"/>